<accession>A0A7R9J4N7</accession>
<dbReference type="AlphaFoldDB" id="A0A7R9J4N7"/>
<organism evidence="1">
    <name type="scientific">Timema californicum</name>
    <name type="common">California timema</name>
    <name type="synonym">Walking stick</name>
    <dbReference type="NCBI Taxonomy" id="61474"/>
    <lineage>
        <taxon>Eukaryota</taxon>
        <taxon>Metazoa</taxon>
        <taxon>Ecdysozoa</taxon>
        <taxon>Arthropoda</taxon>
        <taxon>Hexapoda</taxon>
        <taxon>Insecta</taxon>
        <taxon>Pterygota</taxon>
        <taxon>Neoptera</taxon>
        <taxon>Polyneoptera</taxon>
        <taxon>Phasmatodea</taxon>
        <taxon>Timematodea</taxon>
        <taxon>Timematoidea</taxon>
        <taxon>Timematidae</taxon>
        <taxon>Timema</taxon>
    </lineage>
</organism>
<gene>
    <name evidence="1" type="ORF">TCMB3V08_LOCUS5192</name>
</gene>
<evidence type="ECO:0000313" key="1">
    <source>
        <dbReference type="EMBL" id="CAD7572546.1"/>
    </source>
</evidence>
<protein>
    <submittedName>
        <fullName evidence="1">(California timema) hypothetical protein</fullName>
    </submittedName>
</protein>
<reference evidence="1" key="1">
    <citation type="submission" date="2020-11" db="EMBL/GenBank/DDBJ databases">
        <authorList>
            <person name="Tran Van P."/>
        </authorList>
    </citation>
    <scope>NUCLEOTIDE SEQUENCE</scope>
</reference>
<dbReference type="EMBL" id="OE181095">
    <property type="protein sequence ID" value="CAD7572546.1"/>
    <property type="molecule type" value="Genomic_DNA"/>
</dbReference>
<sequence>MFGLSRSLSTISEMLLPNSCLLVRLTRQRRSQGIWTKYNLVYDYFPPDKVQYNLVYDYFPPDKVQYNLVYYYFPPDKYKLVRDYFPPDKVQYNLVYYYFPPDKVQYNLVYYYFPPDKVQYNLVYDYFPPDKVQYNLVYYYFPPDKVQYNLVYDYFSHDKVQYNLVYDYFPPDKVQYNLVYDYFSHDKMVSTMCGCCCLGQSSTIVCRAEVPCVICDPPIKHRNVKNRAALCRPNSAPVRGCLCPRTPKYYPPVDWKKVDSAVPPNCPVAPRSRSCQCWCGRPPMAQEWPCKEVYNRPCAMHQRYEAACFG</sequence>
<proteinExistence type="predicted"/>
<name>A0A7R9J4N7_TIMCA</name>